<dbReference type="PANTHER" id="PTHR30137">
    <property type="entry name" value="LUCIFERASE-LIKE MONOOXYGENASE"/>
    <property type="match status" value="1"/>
</dbReference>
<dbReference type="InterPro" id="IPR050766">
    <property type="entry name" value="Bact_Lucif_Oxidored"/>
</dbReference>
<sequence length="275" mass="28723">MQLGYLTHVAGHDRPAEVYRETVELAVAAEALGFASFWVAQHHGGAFGGLLPSPLVLLAAVAERTTTIRLGTAVIAAPLENPRRLAEDAAVLEVLSGGRLNLGIGAGADTRASAAFGRDHAARHGDCIDVVDTLCALLEGEELVPGATGLRRRLWWATGSSAGVDAAAARGIGVISGRPPDAPNSTVVDDLTRYWTCVVDDPRVAVSRLVHPGQRADQLAAAWSADPAMPWASELITQTQPVWAGLTTQLHVMRMLAGELAPALTVLSGSSLVLT</sequence>
<organism evidence="2 3">
    <name type="scientific">Pseudonocardia acidicola</name>
    <dbReference type="NCBI Taxonomy" id="2724939"/>
    <lineage>
        <taxon>Bacteria</taxon>
        <taxon>Bacillati</taxon>
        <taxon>Actinomycetota</taxon>
        <taxon>Actinomycetes</taxon>
        <taxon>Pseudonocardiales</taxon>
        <taxon>Pseudonocardiaceae</taxon>
        <taxon>Pseudonocardia</taxon>
    </lineage>
</organism>
<keyword evidence="3" id="KW-1185">Reference proteome</keyword>
<dbReference type="Pfam" id="PF00296">
    <property type="entry name" value="Bac_luciferase"/>
    <property type="match status" value="1"/>
</dbReference>
<accession>A0ABX1S7M0</accession>
<dbReference type="InterPro" id="IPR036661">
    <property type="entry name" value="Luciferase-like_sf"/>
</dbReference>
<evidence type="ECO:0000313" key="2">
    <source>
        <dbReference type="EMBL" id="NMH97551.1"/>
    </source>
</evidence>
<dbReference type="SUPFAM" id="SSF51679">
    <property type="entry name" value="Bacterial luciferase-like"/>
    <property type="match status" value="1"/>
</dbReference>
<comment type="caution">
    <text evidence="2">The sequence shown here is derived from an EMBL/GenBank/DDBJ whole genome shotgun (WGS) entry which is preliminary data.</text>
</comment>
<dbReference type="EMBL" id="JAAXLA010000013">
    <property type="protein sequence ID" value="NMH97551.1"/>
    <property type="molecule type" value="Genomic_DNA"/>
</dbReference>
<gene>
    <name evidence="2" type="ORF">HF526_09530</name>
</gene>
<dbReference type="PANTHER" id="PTHR30137:SF15">
    <property type="entry name" value="BLL6902 PROTEIN"/>
    <property type="match status" value="1"/>
</dbReference>
<evidence type="ECO:0000313" key="3">
    <source>
        <dbReference type="Proteomes" id="UP000820669"/>
    </source>
</evidence>
<feature type="domain" description="Luciferase-like" evidence="1">
    <location>
        <begin position="6"/>
        <end position="222"/>
    </location>
</feature>
<dbReference type="RefSeq" id="WP_169381001.1">
    <property type="nucleotide sequence ID" value="NZ_JAAXLA010000013.1"/>
</dbReference>
<reference evidence="2 3" key="1">
    <citation type="submission" date="2020-04" db="EMBL/GenBank/DDBJ databases">
        <authorList>
            <person name="Klaysubun C."/>
            <person name="Duangmal K."/>
            <person name="Lipun K."/>
        </authorList>
    </citation>
    <scope>NUCLEOTIDE SEQUENCE [LARGE SCALE GENOMIC DNA]</scope>
    <source>
        <strain evidence="2 3">K10HN5</strain>
    </source>
</reference>
<protein>
    <submittedName>
        <fullName evidence="2">LLM class flavin-dependent oxidoreductase</fullName>
    </submittedName>
</protein>
<dbReference type="Proteomes" id="UP000820669">
    <property type="component" value="Unassembled WGS sequence"/>
</dbReference>
<dbReference type="Gene3D" id="3.20.20.30">
    <property type="entry name" value="Luciferase-like domain"/>
    <property type="match status" value="1"/>
</dbReference>
<dbReference type="InterPro" id="IPR011251">
    <property type="entry name" value="Luciferase-like_dom"/>
</dbReference>
<proteinExistence type="predicted"/>
<evidence type="ECO:0000259" key="1">
    <source>
        <dbReference type="Pfam" id="PF00296"/>
    </source>
</evidence>
<name>A0ABX1S7M0_9PSEU</name>